<sequence length="245" mass="27854">MNNNSYRDMLNSPEEVNSFALHLLRDQLLPNLLQQDYSNIAYWAGKELARQFPLDTIEDITLFFRTAGFGDLALSSQNKDQQTWRLRGSITRERIDQNPRADFGLETGFLAQQLESQTGAVAEGSYRIVGKHRGVVIPILTDLTQNIKQQSPSQEVAMRNTFLEDATRLTESDQLDDTDFDEEVRYERQAVPNPDRTQVEVEAATAEEVVPESTSASQTFNYDQSVTDSLLAFHFNRQSENHSES</sequence>
<dbReference type="EMBL" id="CAWVOH010000001">
    <property type="protein sequence ID" value="CAK8054246.1"/>
    <property type="molecule type" value="Genomic_DNA"/>
</dbReference>
<accession>A0ABM9N4Y5</accession>
<dbReference type="Gene3D" id="3.30.1380.20">
    <property type="entry name" value="Trafficking protein particle complex subunit 3"/>
    <property type="match status" value="1"/>
</dbReference>
<keyword evidence="2" id="KW-1185">Reference proteome</keyword>
<dbReference type="Proteomes" id="UP001314241">
    <property type="component" value="Unassembled WGS sequence"/>
</dbReference>
<name>A0ABM9N4Y5_9LACO</name>
<dbReference type="RefSeq" id="WP_349641783.1">
    <property type="nucleotide sequence ID" value="NZ_CAWVOH010000001.1"/>
</dbReference>
<evidence type="ECO:0000313" key="1">
    <source>
        <dbReference type="EMBL" id="CAK8054246.1"/>
    </source>
</evidence>
<dbReference type="SUPFAM" id="SSF111126">
    <property type="entry name" value="Ligand-binding domain in the NO signalling and Golgi transport"/>
    <property type="match status" value="1"/>
</dbReference>
<dbReference type="Pfam" id="PF10702">
    <property type="entry name" value="DUF2507"/>
    <property type="match status" value="1"/>
</dbReference>
<proteinExistence type="predicted"/>
<reference evidence="1 2" key="1">
    <citation type="submission" date="2024-01" db="EMBL/GenBank/DDBJ databases">
        <authorList>
            <person name="Botero Cardona J."/>
        </authorList>
    </citation>
    <scope>NUCLEOTIDE SEQUENCE [LARGE SCALE GENOMIC DNA]</scope>
    <source>
        <strain evidence="1 2">LMG 33000</strain>
    </source>
</reference>
<organism evidence="1 2">
    <name type="scientific">Eupransor demetentiae</name>
    <dbReference type="NCBI Taxonomy" id="3109584"/>
    <lineage>
        <taxon>Bacteria</taxon>
        <taxon>Bacillati</taxon>
        <taxon>Bacillota</taxon>
        <taxon>Bacilli</taxon>
        <taxon>Lactobacillales</taxon>
        <taxon>Lactobacillaceae</taxon>
        <taxon>Eupransor</taxon>
    </lineage>
</organism>
<dbReference type="InterPro" id="IPR024096">
    <property type="entry name" value="NO_sig/Golgi_transp_ligand-bd"/>
</dbReference>
<protein>
    <submittedName>
        <fullName evidence="1">Contains 4VR domain</fullName>
    </submittedName>
</protein>
<dbReference type="InterPro" id="IPR019642">
    <property type="entry name" value="DUF2507"/>
</dbReference>
<evidence type="ECO:0000313" key="2">
    <source>
        <dbReference type="Proteomes" id="UP001314241"/>
    </source>
</evidence>
<gene>
    <name evidence="1" type="ORF">R54876_GBNLAHCA_00808</name>
</gene>
<comment type="caution">
    <text evidence="1">The sequence shown here is derived from an EMBL/GenBank/DDBJ whole genome shotgun (WGS) entry which is preliminary data.</text>
</comment>